<organism evidence="1 2">
    <name type="scientific">Stylosanthes scabra</name>
    <dbReference type="NCBI Taxonomy" id="79078"/>
    <lineage>
        <taxon>Eukaryota</taxon>
        <taxon>Viridiplantae</taxon>
        <taxon>Streptophyta</taxon>
        <taxon>Embryophyta</taxon>
        <taxon>Tracheophyta</taxon>
        <taxon>Spermatophyta</taxon>
        <taxon>Magnoliopsida</taxon>
        <taxon>eudicotyledons</taxon>
        <taxon>Gunneridae</taxon>
        <taxon>Pentapetalae</taxon>
        <taxon>rosids</taxon>
        <taxon>fabids</taxon>
        <taxon>Fabales</taxon>
        <taxon>Fabaceae</taxon>
        <taxon>Papilionoideae</taxon>
        <taxon>50 kb inversion clade</taxon>
        <taxon>dalbergioids sensu lato</taxon>
        <taxon>Dalbergieae</taxon>
        <taxon>Pterocarpus clade</taxon>
        <taxon>Stylosanthes</taxon>
    </lineage>
</organism>
<name>A0ABU6X5N6_9FABA</name>
<proteinExistence type="predicted"/>
<keyword evidence="2" id="KW-1185">Reference proteome</keyword>
<reference evidence="1 2" key="1">
    <citation type="journal article" date="2023" name="Plants (Basel)">
        <title>Bridging the Gap: Combining Genomics and Transcriptomics Approaches to Understand Stylosanthes scabra, an Orphan Legume from the Brazilian Caatinga.</title>
        <authorList>
            <person name="Ferreira-Neto J.R.C."/>
            <person name="da Silva M.D."/>
            <person name="Binneck E."/>
            <person name="de Melo N.F."/>
            <person name="da Silva R.H."/>
            <person name="de Melo A.L.T.M."/>
            <person name="Pandolfi V."/>
            <person name="Bustamante F.O."/>
            <person name="Brasileiro-Vidal A.C."/>
            <person name="Benko-Iseppon A.M."/>
        </authorList>
    </citation>
    <scope>NUCLEOTIDE SEQUENCE [LARGE SCALE GENOMIC DNA]</scope>
    <source>
        <tissue evidence="1">Leaves</tissue>
    </source>
</reference>
<protein>
    <submittedName>
        <fullName evidence="1">Uncharacterized protein</fullName>
    </submittedName>
</protein>
<dbReference type="EMBL" id="JASCZI010211459">
    <property type="protein sequence ID" value="MED6191928.1"/>
    <property type="molecule type" value="Genomic_DNA"/>
</dbReference>
<gene>
    <name evidence="1" type="ORF">PIB30_005408</name>
</gene>
<evidence type="ECO:0000313" key="1">
    <source>
        <dbReference type="EMBL" id="MED6191928.1"/>
    </source>
</evidence>
<dbReference type="Proteomes" id="UP001341840">
    <property type="component" value="Unassembled WGS sequence"/>
</dbReference>
<comment type="caution">
    <text evidence="1">The sequence shown here is derived from an EMBL/GenBank/DDBJ whole genome shotgun (WGS) entry which is preliminary data.</text>
</comment>
<accession>A0ABU6X5N6</accession>
<evidence type="ECO:0000313" key="2">
    <source>
        <dbReference type="Proteomes" id="UP001341840"/>
    </source>
</evidence>
<sequence>MRINLRSLLGSESTSPSLLPAGSFVLPVHIFMDFFAFQALFNELLGGLCNLLCHAPRLCGTCNSTFVESREHSWISSIDFGGLFVRLFENDVSSLRSFTKPNTVYDYLWQPLSWCLRVMPYLEERKLVVRTGMIVRMTTGFSILSTCFATEDENRLRASLAFPHRD</sequence>